<dbReference type="GO" id="GO:0046872">
    <property type="term" value="F:metal ion binding"/>
    <property type="evidence" value="ECO:0007669"/>
    <property type="project" value="UniProtKB-UniRule"/>
</dbReference>
<dbReference type="EC" id="2.10.1.1" evidence="11"/>
<evidence type="ECO:0000256" key="4">
    <source>
        <dbReference type="ARBA" id="ARBA00010763"/>
    </source>
</evidence>
<proteinExistence type="inferred from homology"/>
<evidence type="ECO:0000256" key="5">
    <source>
        <dbReference type="ARBA" id="ARBA00022505"/>
    </source>
</evidence>
<accession>A0A1W6N0N6</accession>
<evidence type="ECO:0000256" key="6">
    <source>
        <dbReference type="ARBA" id="ARBA00022679"/>
    </source>
</evidence>
<evidence type="ECO:0000256" key="7">
    <source>
        <dbReference type="ARBA" id="ARBA00022723"/>
    </source>
</evidence>
<comment type="cofactor">
    <cofactor evidence="1 11">
        <name>Mg(2+)</name>
        <dbReference type="ChEBI" id="CHEBI:18420"/>
    </cofactor>
</comment>
<comment type="catalytic activity">
    <reaction evidence="10">
        <text>adenylyl-molybdopterin + molybdate = Mo-molybdopterin + AMP + H(+)</text>
        <dbReference type="Rhea" id="RHEA:35047"/>
        <dbReference type="ChEBI" id="CHEBI:15378"/>
        <dbReference type="ChEBI" id="CHEBI:36264"/>
        <dbReference type="ChEBI" id="CHEBI:62727"/>
        <dbReference type="ChEBI" id="CHEBI:71302"/>
        <dbReference type="ChEBI" id="CHEBI:456215"/>
        <dbReference type="EC" id="2.10.1.1"/>
    </reaction>
</comment>
<sequence>MAGEKALLSVDAALVKILASVSAPVGSEDLPLADALGRTLAADVVARRTQPPVDVSAMDGYAVRAAELAAPGARLKLVGESAAGKGFDAALHANECVRIFTGAPVPTGADAILLQEDAVVEDGWLAAKAPPGPHIRTKGLDFIEGETALSAGTRFGPVELALAASTNTATVRVRRRPRVAIIASGDELAPPGSELGPAQIVSTNNFTTAALVTEAGGAPIDLGIFRDDLADLQRALGLARQAKADVILTLGGASVGERDLLRPALEKEGMTLDFWRIAMRPGKPLIFGSLGDALVLGLPGNPVAAFVCGLLFLKPLLRAMQGDPDADADRTEIVLLGSKLPANKARRDYLRARLNWNAEGQIVATPQPLQDSSLLTELVRSQALIVREIGEAAAEAGEPCRILRLREL</sequence>
<evidence type="ECO:0000256" key="2">
    <source>
        <dbReference type="ARBA" id="ARBA00002901"/>
    </source>
</evidence>
<dbReference type="GO" id="GO:0006777">
    <property type="term" value="P:Mo-molybdopterin cofactor biosynthetic process"/>
    <property type="evidence" value="ECO:0007669"/>
    <property type="project" value="UniProtKB-UniRule"/>
</dbReference>
<dbReference type="OrthoDB" id="9804758at2"/>
<evidence type="ECO:0000256" key="10">
    <source>
        <dbReference type="ARBA" id="ARBA00047317"/>
    </source>
</evidence>
<dbReference type="RefSeq" id="WP_085773533.1">
    <property type="nucleotide sequence ID" value="NZ_CBEHVB010000003.1"/>
</dbReference>
<dbReference type="Proteomes" id="UP000193978">
    <property type="component" value="Chromosome"/>
</dbReference>
<keyword evidence="6 11" id="KW-0808">Transferase</keyword>
<comment type="function">
    <text evidence="2 11">Catalyzes the insertion of molybdate into adenylated molybdopterin with the concomitant release of AMP.</text>
</comment>
<dbReference type="PANTHER" id="PTHR10192:SF5">
    <property type="entry name" value="GEPHYRIN"/>
    <property type="match status" value="1"/>
</dbReference>
<dbReference type="SMART" id="SM00852">
    <property type="entry name" value="MoCF_biosynth"/>
    <property type="match status" value="1"/>
</dbReference>
<dbReference type="Gene3D" id="2.170.190.11">
    <property type="entry name" value="Molybdopterin biosynthesis moea protein, domain 3"/>
    <property type="match status" value="1"/>
</dbReference>
<dbReference type="InterPro" id="IPR005110">
    <property type="entry name" value="MoeA_linker/N"/>
</dbReference>
<evidence type="ECO:0000256" key="9">
    <source>
        <dbReference type="ARBA" id="ARBA00023150"/>
    </source>
</evidence>
<keyword evidence="9 11" id="KW-0501">Molybdenum cofactor biosynthesis</keyword>
<evidence type="ECO:0000256" key="3">
    <source>
        <dbReference type="ARBA" id="ARBA00005046"/>
    </source>
</evidence>
<dbReference type="Gene3D" id="2.40.340.10">
    <property type="entry name" value="MoeA, C-terminal, domain IV"/>
    <property type="match status" value="1"/>
</dbReference>
<dbReference type="KEGG" id="mbry:B1812_05450"/>
<evidence type="ECO:0000313" key="13">
    <source>
        <dbReference type="EMBL" id="ARN83412.1"/>
    </source>
</evidence>
<dbReference type="CDD" id="cd00887">
    <property type="entry name" value="MoeA"/>
    <property type="match status" value="1"/>
</dbReference>
<dbReference type="InterPro" id="IPR036135">
    <property type="entry name" value="MoeA_linker/N_sf"/>
</dbReference>
<dbReference type="Gene3D" id="3.90.105.10">
    <property type="entry name" value="Molybdopterin biosynthesis moea protein, domain 2"/>
    <property type="match status" value="1"/>
</dbReference>
<organism evidence="13 14">
    <name type="scientific">Methylocystis bryophila</name>
    <dbReference type="NCBI Taxonomy" id="655015"/>
    <lineage>
        <taxon>Bacteria</taxon>
        <taxon>Pseudomonadati</taxon>
        <taxon>Pseudomonadota</taxon>
        <taxon>Alphaproteobacteria</taxon>
        <taxon>Hyphomicrobiales</taxon>
        <taxon>Methylocystaceae</taxon>
        <taxon>Methylocystis</taxon>
    </lineage>
</organism>
<dbReference type="InterPro" id="IPR005111">
    <property type="entry name" value="MoeA_C_domain_IV"/>
</dbReference>
<keyword evidence="5 11" id="KW-0500">Molybdenum</keyword>
<comment type="similarity">
    <text evidence="4 11">Belongs to the MoeA family.</text>
</comment>
<name>A0A1W6N0N6_9HYPH</name>
<evidence type="ECO:0000256" key="1">
    <source>
        <dbReference type="ARBA" id="ARBA00001946"/>
    </source>
</evidence>
<dbReference type="InterPro" id="IPR036425">
    <property type="entry name" value="MoaB/Mog-like_dom_sf"/>
</dbReference>
<dbReference type="PANTHER" id="PTHR10192">
    <property type="entry name" value="MOLYBDOPTERIN BIOSYNTHESIS PROTEIN"/>
    <property type="match status" value="1"/>
</dbReference>
<gene>
    <name evidence="13" type="ORF">B1812_05450</name>
</gene>
<dbReference type="InterPro" id="IPR001453">
    <property type="entry name" value="MoaB/Mog_dom"/>
</dbReference>
<evidence type="ECO:0000256" key="8">
    <source>
        <dbReference type="ARBA" id="ARBA00022842"/>
    </source>
</evidence>
<dbReference type="EMBL" id="CP019948">
    <property type="protein sequence ID" value="ARN83412.1"/>
    <property type="molecule type" value="Genomic_DNA"/>
</dbReference>
<feature type="domain" description="MoaB/Mog" evidence="12">
    <location>
        <begin position="180"/>
        <end position="319"/>
    </location>
</feature>
<dbReference type="GO" id="GO:0061599">
    <property type="term" value="F:molybdopterin molybdotransferase activity"/>
    <property type="evidence" value="ECO:0007669"/>
    <property type="project" value="UniProtKB-UniRule"/>
</dbReference>
<dbReference type="InterPro" id="IPR008284">
    <property type="entry name" value="MoCF_biosynth_CS"/>
</dbReference>
<evidence type="ECO:0000259" key="12">
    <source>
        <dbReference type="SMART" id="SM00852"/>
    </source>
</evidence>
<dbReference type="Pfam" id="PF00994">
    <property type="entry name" value="MoCF_biosynth"/>
    <property type="match status" value="1"/>
</dbReference>
<evidence type="ECO:0000256" key="11">
    <source>
        <dbReference type="RuleBase" id="RU365090"/>
    </source>
</evidence>
<dbReference type="UniPathway" id="UPA00344"/>
<dbReference type="InterPro" id="IPR038987">
    <property type="entry name" value="MoeA-like"/>
</dbReference>
<dbReference type="FunFam" id="3.40.980.10:FF:000004">
    <property type="entry name" value="Molybdopterin molybdenumtransferase"/>
    <property type="match status" value="1"/>
</dbReference>
<evidence type="ECO:0000313" key="14">
    <source>
        <dbReference type="Proteomes" id="UP000193978"/>
    </source>
</evidence>
<dbReference type="InterPro" id="IPR036688">
    <property type="entry name" value="MoeA_C_domain_IV_sf"/>
</dbReference>
<keyword evidence="7 11" id="KW-0479">Metal-binding</keyword>
<dbReference type="SUPFAM" id="SSF63882">
    <property type="entry name" value="MoeA N-terminal region -like"/>
    <property type="match status" value="1"/>
</dbReference>
<dbReference type="Gene3D" id="3.40.980.10">
    <property type="entry name" value="MoaB/Mog-like domain"/>
    <property type="match status" value="1"/>
</dbReference>
<dbReference type="Pfam" id="PF03454">
    <property type="entry name" value="MoeA_C"/>
    <property type="match status" value="1"/>
</dbReference>
<keyword evidence="8 11" id="KW-0460">Magnesium</keyword>
<comment type="pathway">
    <text evidence="3 11">Cofactor biosynthesis; molybdopterin biosynthesis.</text>
</comment>
<dbReference type="STRING" id="655015.B1812_05450"/>
<keyword evidence="14" id="KW-1185">Reference proteome</keyword>
<dbReference type="Pfam" id="PF03453">
    <property type="entry name" value="MoeA_N"/>
    <property type="match status" value="1"/>
</dbReference>
<dbReference type="PROSITE" id="PS01079">
    <property type="entry name" value="MOCF_BIOSYNTHESIS_2"/>
    <property type="match status" value="1"/>
</dbReference>
<dbReference type="AlphaFoldDB" id="A0A1W6N0N6"/>
<dbReference type="SUPFAM" id="SSF63867">
    <property type="entry name" value="MoeA C-terminal domain-like"/>
    <property type="match status" value="1"/>
</dbReference>
<reference evidence="13 14" key="1">
    <citation type="submission" date="2017-02" db="EMBL/GenBank/DDBJ databases">
        <authorList>
            <person name="Peterson S.W."/>
        </authorList>
    </citation>
    <scope>NUCLEOTIDE SEQUENCE [LARGE SCALE GENOMIC DNA]</scope>
    <source>
        <strain evidence="13 14">S285</strain>
    </source>
</reference>
<dbReference type="NCBIfam" id="NF045515">
    <property type="entry name" value="Glp_gephyrin"/>
    <property type="match status" value="1"/>
</dbReference>
<protein>
    <recommendedName>
        <fullName evidence="11">Molybdopterin molybdenumtransferase</fullName>
        <ecNumber evidence="11">2.10.1.1</ecNumber>
    </recommendedName>
</protein>
<dbReference type="GO" id="GO:0005829">
    <property type="term" value="C:cytosol"/>
    <property type="evidence" value="ECO:0007669"/>
    <property type="project" value="TreeGrafter"/>
</dbReference>
<dbReference type="SUPFAM" id="SSF53218">
    <property type="entry name" value="Molybdenum cofactor biosynthesis proteins"/>
    <property type="match status" value="1"/>
</dbReference>